<organism evidence="2 3">
    <name type="scientific">Solanum verrucosum</name>
    <dbReference type="NCBI Taxonomy" id="315347"/>
    <lineage>
        <taxon>Eukaryota</taxon>
        <taxon>Viridiplantae</taxon>
        <taxon>Streptophyta</taxon>
        <taxon>Embryophyta</taxon>
        <taxon>Tracheophyta</taxon>
        <taxon>Spermatophyta</taxon>
        <taxon>Magnoliopsida</taxon>
        <taxon>eudicotyledons</taxon>
        <taxon>Gunneridae</taxon>
        <taxon>Pentapetalae</taxon>
        <taxon>asterids</taxon>
        <taxon>lamiids</taxon>
        <taxon>Solanales</taxon>
        <taxon>Solanaceae</taxon>
        <taxon>Solanoideae</taxon>
        <taxon>Solaneae</taxon>
        <taxon>Solanum</taxon>
    </lineage>
</organism>
<keyword evidence="1" id="KW-1133">Transmembrane helix</keyword>
<keyword evidence="1" id="KW-0812">Transmembrane</keyword>
<dbReference type="Proteomes" id="UP001234989">
    <property type="component" value="Chromosome 10"/>
</dbReference>
<evidence type="ECO:0000256" key="1">
    <source>
        <dbReference type="SAM" id="Phobius"/>
    </source>
</evidence>
<proteinExistence type="predicted"/>
<name>A0AAF0ZUG0_SOLVR</name>
<sequence>MSEHRPIRIAKCNLLNNLYLISATLIFMKTLL</sequence>
<protein>
    <submittedName>
        <fullName evidence="2">Uncharacterized protein</fullName>
    </submittedName>
</protein>
<dbReference type="EMBL" id="CP133621">
    <property type="protein sequence ID" value="WMV49354.1"/>
    <property type="molecule type" value="Genomic_DNA"/>
</dbReference>
<keyword evidence="1" id="KW-0472">Membrane</keyword>
<keyword evidence="3" id="KW-1185">Reference proteome</keyword>
<feature type="transmembrane region" description="Helical" evidence="1">
    <location>
        <begin position="12"/>
        <end position="31"/>
    </location>
</feature>
<reference evidence="2" key="1">
    <citation type="submission" date="2023-08" db="EMBL/GenBank/DDBJ databases">
        <title>A de novo genome assembly of Solanum verrucosum Schlechtendal, a Mexican diploid species geographically isolated from the other diploid A-genome species in potato relatives.</title>
        <authorList>
            <person name="Hosaka K."/>
        </authorList>
    </citation>
    <scope>NUCLEOTIDE SEQUENCE</scope>
    <source>
        <tissue evidence="2">Young leaves</tissue>
    </source>
</reference>
<evidence type="ECO:0000313" key="3">
    <source>
        <dbReference type="Proteomes" id="UP001234989"/>
    </source>
</evidence>
<dbReference type="AlphaFoldDB" id="A0AAF0ZUG0"/>
<gene>
    <name evidence="2" type="ORF">MTR67_042739</name>
</gene>
<evidence type="ECO:0000313" key="2">
    <source>
        <dbReference type="EMBL" id="WMV49354.1"/>
    </source>
</evidence>
<accession>A0AAF0ZUG0</accession>